<proteinExistence type="predicted"/>
<dbReference type="AlphaFoldDB" id="A0A1Q9EGA5"/>
<dbReference type="InterPro" id="IPR045877">
    <property type="entry name" value="ZFP36-like"/>
</dbReference>
<dbReference type="SMART" id="SM00356">
    <property type="entry name" value="ZnF_C3H1"/>
    <property type="match status" value="2"/>
</dbReference>
<feature type="domain" description="C3H1-type" evidence="6">
    <location>
        <begin position="44"/>
        <end position="70"/>
    </location>
</feature>
<evidence type="ECO:0000256" key="4">
    <source>
        <dbReference type="ARBA" id="ARBA00022833"/>
    </source>
</evidence>
<evidence type="ECO:0000313" key="8">
    <source>
        <dbReference type="Proteomes" id="UP000186817"/>
    </source>
</evidence>
<protein>
    <submittedName>
        <fullName evidence="7">Zinc finger CCCH domain-containing protein 63</fullName>
    </submittedName>
</protein>
<feature type="domain" description="C3H1-type" evidence="6">
    <location>
        <begin position="73"/>
        <end position="101"/>
    </location>
</feature>
<evidence type="ECO:0000256" key="1">
    <source>
        <dbReference type="ARBA" id="ARBA00022723"/>
    </source>
</evidence>
<dbReference type="InterPro" id="IPR036855">
    <property type="entry name" value="Znf_CCCH_sf"/>
</dbReference>
<dbReference type="InterPro" id="IPR000571">
    <property type="entry name" value="Znf_CCCH"/>
</dbReference>
<dbReference type="GO" id="GO:0003729">
    <property type="term" value="F:mRNA binding"/>
    <property type="evidence" value="ECO:0007669"/>
    <property type="project" value="InterPro"/>
</dbReference>
<gene>
    <name evidence="7" type="ORF">AK812_SmicGene10242</name>
</gene>
<evidence type="ECO:0000259" key="6">
    <source>
        <dbReference type="PROSITE" id="PS50103"/>
    </source>
</evidence>
<feature type="zinc finger region" description="C3H1-type" evidence="5">
    <location>
        <begin position="73"/>
        <end position="101"/>
    </location>
</feature>
<organism evidence="7 8">
    <name type="scientific">Symbiodinium microadriaticum</name>
    <name type="common">Dinoflagellate</name>
    <name type="synonym">Zooxanthella microadriatica</name>
    <dbReference type="NCBI Taxonomy" id="2951"/>
    <lineage>
        <taxon>Eukaryota</taxon>
        <taxon>Sar</taxon>
        <taxon>Alveolata</taxon>
        <taxon>Dinophyceae</taxon>
        <taxon>Suessiales</taxon>
        <taxon>Symbiodiniaceae</taxon>
        <taxon>Symbiodinium</taxon>
    </lineage>
</organism>
<feature type="zinc finger region" description="C3H1-type" evidence="5">
    <location>
        <begin position="44"/>
        <end position="70"/>
    </location>
</feature>
<dbReference type="Pfam" id="PF00642">
    <property type="entry name" value="zf-CCCH"/>
    <property type="match status" value="1"/>
</dbReference>
<keyword evidence="3 5" id="KW-0863">Zinc-finger</keyword>
<dbReference type="Proteomes" id="UP000186817">
    <property type="component" value="Unassembled WGS sequence"/>
</dbReference>
<accession>A0A1Q9EGA5</accession>
<keyword evidence="2" id="KW-0677">Repeat</keyword>
<evidence type="ECO:0000256" key="2">
    <source>
        <dbReference type="ARBA" id="ARBA00022737"/>
    </source>
</evidence>
<dbReference type="PANTHER" id="PTHR12547">
    <property type="entry name" value="CCCH ZINC FINGER/TIS11-RELATED"/>
    <property type="match status" value="1"/>
</dbReference>
<dbReference type="Gene3D" id="4.10.1000.10">
    <property type="entry name" value="Zinc finger, CCCH-type"/>
    <property type="match status" value="2"/>
</dbReference>
<evidence type="ECO:0000313" key="7">
    <source>
        <dbReference type="EMBL" id="OLQ06460.1"/>
    </source>
</evidence>
<evidence type="ECO:0000256" key="5">
    <source>
        <dbReference type="PROSITE-ProRule" id="PRU00723"/>
    </source>
</evidence>
<reference evidence="7 8" key="1">
    <citation type="submission" date="2016-02" db="EMBL/GenBank/DDBJ databases">
        <title>Genome analysis of coral dinoflagellate symbionts highlights evolutionary adaptations to a symbiotic lifestyle.</title>
        <authorList>
            <person name="Aranda M."/>
            <person name="Li Y."/>
            <person name="Liew Y.J."/>
            <person name="Baumgarten S."/>
            <person name="Simakov O."/>
            <person name="Wilson M."/>
            <person name="Piel J."/>
            <person name="Ashoor H."/>
            <person name="Bougouffa S."/>
            <person name="Bajic V.B."/>
            <person name="Ryu T."/>
            <person name="Ravasi T."/>
            <person name="Bayer T."/>
            <person name="Micklem G."/>
            <person name="Kim H."/>
            <person name="Bhak J."/>
            <person name="Lajeunesse T.C."/>
            <person name="Voolstra C.R."/>
        </authorList>
    </citation>
    <scope>NUCLEOTIDE SEQUENCE [LARGE SCALE GENOMIC DNA]</scope>
    <source>
        <strain evidence="7 8">CCMP2467</strain>
    </source>
</reference>
<dbReference type="EMBL" id="LSRX01000159">
    <property type="protein sequence ID" value="OLQ06460.1"/>
    <property type="molecule type" value="Genomic_DNA"/>
</dbReference>
<dbReference type="GO" id="GO:0008270">
    <property type="term" value="F:zinc ion binding"/>
    <property type="evidence" value="ECO:0007669"/>
    <property type="project" value="UniProtKB-KW"/>
</dbReference>
<dbReference type="SUPFAM" id="SSF90229">
    <property type="entry name" value="CCCH zinc finger"/>
    <property type="match status" value="2"/>
</dbReference>
<dbReference type="PANTHER" id="PTHR12547:SF18">
    <property type="entry name" value="PROTEIN TIS11"/>
    <property type="match status" value="1"/>
</dbReference>
<sequence>MAGGFRGSLLSSLPEARVENFKIRVVSLGIIAAMTKAERKKAVQFTRMCKFWKTDECKMGTDCTFAHTTEELRPSQKPCFDWVKKGNCSRGVACRFVHDLNSIKPKAKIMQVQYATLENFQPCAVPSQVLATYMRPSQSPMNVEGWLEPQYAYAQTAWPMRSEDLSSSYTPPGLDQIPLPASLVDDPELMAEKSSKDESRRPSFCETSLGFLGIVSSSFFSCLSLSKLLKPATQESRRLGAVFGLSDQEYGPRGHVCHREFNIDDVTGRSHIILE</sequence>
<dbReference type="PROSITE" id="PS50103">
    <property type="entry name" value="ZF_C3H1"/>
    <property type="match status" value="2"/>
</dbReference>
<keyword evidence="8" id="KW-1185">Reference proteome</keyword>
<keyword evidence="4 5" id="KW-0862">Zinc</keyword>
<keyword evidence="1 5" id="KW-0479">Metal-binding</keyword>
<dbReference type="OrthoDB" id="410307at2759"/>
<name>A0A1Q9EGA5_SYMMI</name>
<evidence type="ECO:0000256" key="3">
    <source>
        <dbReference type="ARBA" id="ARBA00022771"/>
    </source>
</evidence>
<comment type="caution">
    <text evidence="7">The sequence shown here is derived from an EMBL/GenBank/DDBJ whole genome shotgun (WGS) entry which is preliminary data.</text>
</comment>